<name>A0A4C2A5C9_EUMVA</name>
<evidence type="ECO:0000313" key="1">
    <source>
        <dbReference type="EMBL" id="GBP94463.1"/>
    </source>
</evidence>
<organism evidence="1 2">
    <name type="scientific">Eumeta variegata</name>
    <name type="common">Bagworm moth</name>
    <name type="synonym">Eumeta japonica</name>
    <dbReference type="NCBI Taxonomy" id="151549"/>
    <lineage>
        <taxon>Eukaryota</taxon>
        <taxon>Metazoa</taxon>
        <taxon>Ecdysozoa</taxon>
        <taxon>Arthropoda</taxon>
        <taxon>Hexapoda</taxon>
        <taxon>Insecta</taxon>
        <taxon>Pterygota</taxon>
        <taxon>Neoptera</taxon>
        <taxon>Endopterygota</taxon>
        <taxon>Lepidoptera</taxon>
        <taxon>Glossata</taxon>
        <taxon>Ditrysia</taxon>
        <taxon>Tineoidea</taxon>
        <taxon>Psychidae</taxon>
        <taxon>Oiketicinae</taxon>
        <taxon>Eumeta</taxon>
    </lineage>
</organism>
<dbReference type="Proteomes" id="UP000299102">
    <property type="component" value="Unassembled WGS sequence"/>
</dbReference>
<accession>A0A4C2A5C9</accession>
<keyword evidence="2" id="KW-1185">Reference proteome</keyword>
<reference evidence="1 2" key="1">
    <citation type="journal article" date="2019" name="Commun. Biol.">
        <title>The bagworm genome reveals a unique fibroin gene that provides high tensile strength.</title>
        <authorList>
            <person name="Kono N."/>
            <person name="Nakamura H."/>
            <person name="Ohtoshi R."/>
            <person name="Tomita M."/>
            <person name="Numata K."/>
            <person name="Arakawa K."/>
        </authorList>
    </citation>
    <scope>NUCLEOTIDE SEQUENCE [LARGE SCALE GENOMIC DNA]</scope>
</reference>
<protein>
    <submittedName>
        <fullName evidence="1">Uncharacterized protein</fullName>
    </submittedName>
</protein>
<dbReference type="AlphaFoldDB" id="A0A4C2A5C9"/>
<evidence type="ECO:0000313" key="2">
    <source>
        <dbReference type="Proteomes" id="UP000299102"/>
    </source>
</evidence>
<proteinExistence type="predicted"/>
<comment type="caution">
    <text evidence="1">The sequence shown here is derived from an EMBL/GenBank/DDBJ whole genome shotgun (WGS) entry which is preliminary data.</text>
</comment>
<sequence>MWPHLSEQSILTWHETARRLFKFRRACITTPTRSQPDPRPRHINRPSRIVFPSCGPKSSRVIIGSARAFVRVNYIRTGTEIQKYQDENRRAGDEAVNLCDRRTRRLSIRRRSARAGRGRTSIQTNKDKRAHKALSLFVESQYHFRDTLPAMFELAVSFSMFRRRDSLLLLLRTAVELATHVDRVSSDRWKDKVSRGEEEQVVTFKTLIELITPTQPCEMQARLRSGGDCGCLCSHKLRPRRCGAFYAQEHKFLLFGVALILLHKLKVVTKSVLYKQC</sequence>
<gene>
    <name evidence="1" type="ORF">EVAR_9486_1</name>
</gene>
<dbReference type="EMBL" id="BGZK01002508">
    <property type="protein sequence ID" value="GBP94463.1"/>
    <property type="molecule type" value="Genomic_DNA"/>
</dbReference>